<proteinExistence type="predicted"/>
<gene>
    <name evidence="2" type="ORF">C5F48_02215</name>
</gene>
<evidence type="ECO:0000313" key="3">
    <source>
        <dbReference type="Proteomes" id="UP000241010"/>
    </source>
</evidence>
<comment type="caution">
    <text evidence="2">The sequence shown here is derived from an EMBL/GenBank/DDBJ whole genome shotgun (WGS) entry which is preliminary data.</text>
</comment>
<organism evidence="2 3">
    <name type="scientific">Cereibacter changlensis JA139</name>
    <dbReference type="NCBI Taxonomy" id="1188249"/>
    <lineage>
        <taxon>Bacteria</taxon>
        <taxon>Pseudomonadati</taxon>
        <taxon>Pseudomonadota</taxon>
        <taxon>Alphaproteobacteria</taxon>
        <taxon>Rhodobacterales</taxon>
        <taxon>Paracoccaceae</taxon>
        <taxon>Cereibacter</taxon>
    </lineage>
</organism>
<keyword evidence="3" id="KW-1185">Reference proteome</keyword>
<dbReference type="Proteomes" id="UP000241010">
    <property type="component" value="Unassembled WGS sequence"/>
</dbReference>
<sequence length="183" mass="19537">MTAPTTDKTVSDLAQRHEVSEDAVRTLLAALRAGNGRQAQFSHPELGGMGQWSAGGMVMVGDMFDASMKEKVDALCTDLAKRMSDGDLPDEPEQAAGQGASAKEKPWPEDLGRPSSTGSQNGMRYAVFPETRRLAIDTDGRIEIYDTGDHRIGGAAQQQGGGSSLAFSSQNGPVRLSELRRLD</sequence>
<dbReference type="RefSeq" id="WP_107662274.1">
    <property type="nucleotide sequence ID" value="NZ_PZKG01000005.1"/>
</dbReference>
<dbReference type="AlphaFoldDB" id="A0A2T4JZS7"/>
<feature type="region of interest" description="Disordered" evidence="1">
    <location>
        <begin position="149"/>
        <end position="183"/>
    </location>
</feature>
<dbReference type="EMBL" id="PZKG01000005">
    <property type="protein sequence ID" value="PTE23425.1"/>
    <property type="molecule type" value="Genomic_DNA"/>
</dbReference>
<feature type="compositionally biased region" description="Low complexity" evidence="1">
    <location>
        <begin position="153"/>
        <end position="170"/>
    </location>
</feature>
<dbReference type="OrthoDB" id="1778949at2"/>
<reference evidence="2 3" key="1">
    <citation type="submission" date="2018-03" db="EMBL/GenBank/DDBJ databases">
        <title>Cereibacter changlensis.</title>
        <authorList>
            <person name="Meyer T.E."/>
            <person name="Miller S."/>
            <person name="Lodha T."/>
            <person name="Gandham S."/>
            <person name="Chintalapati S."/>
            <person name="Chintalapati V.R."/>
        </authorList>
    </citation>
    <scope>NUCLEOTIDE SEQUENCE [LARGE SCALE GENOMIC DNA]</scope>
    <source>
        <strain evidence="2 3">JA139</strain>
    </source>
</reference>
<accession>A0A2T4JZS7</accession>
<evidence type="ECO:0000313" key="2">
    <source>
        <dbReference type="EMBL" id="PTE23425.1"/>
    </source>
</evidence>
<evidence type="ECO:0008006" key="4">
    <source>
        <dbReference type="Google" id="ProtNLM"/>
    </source>
</evidence>
<protein>
    <recommendedName>
        <fullName evidence="4">SHOCT domain-containing protein</fullName>
    </recommendedName>
</protein>
<feature type="region of interest" description="Disordered" evidence="1">
    <location>
        <begin position="82"/>
        <end position="126"/>
    </location>
</feature>
<evidence type="ECO:0000256" key="1">
    <source>
        <dbReference type="SAM" id="MobiDB-lite"/>
    </source>
</evidence>
<name>A0A2T4JZS7_9RHOB</name>
<feature type="compositionally biased region" description="Basic and acidic residues" evidence="1">
    <location>
        <begin position="102"/>
        <end position="112"/>
    </location>
</feature>